<dbReference type="RefSeq" id="WP_186959631.1">
    <property type="nucleotide sequence ID" value="NZ_JACOOI010000012.1"/>
</dbReference>
<evidence type="ECO:0008006" key="3">
    <source>
        <dbReference type="Google" id="ProtNLM"/>
    </source>
</evidence>
<dbReference type="SUPFAM" id="SSF55729">
    <property type="entry name" value="Acyl-CoA N-acyltransferases (Nat)"/>
    <property type="match status" value="1"/>
</dbReference>
<dbReference type="InterPro" id="IPR016181">
    <property type="entry name" value="Acyl_CoA_acyltransferase"/>
</dbReference>
<evidence type="ECO:0000313" key="1">
    <source>
        <dbReference type="EMBL" id="MBC5643675.1"/>
    </source>
</evidence>
<name>A0ABR7E1M6_9BACT</name>
<comment type="caution">
    <text evidence="1">The sequence shown here is derived from an EMBL/GenBank/DDBJ whole genome shotgun (WGS) entry which is preliminary data.</text>
</comment>
<sequence length="152" mass="17587">MYVYFRNATPLEVKTPQGEWHIIKFRPSLGSGIHNLLWNLLVIIQGGQFLEYQVVAKDNTVLSKAQVIDKIWIFPFMKSKGIHIGPCQTIPAERGKGFYPYLLKYIMTDNPRREFFMIVDEKNAPSLRGIEKVGFKPFAKGIKSYFGRYIIL</sequence>
<evidence type="ECO:0000313" key="2">
    <source>
        <dbReference type="Proteomes" id="UP000644010"/>
    </source>
</evidence>
<reference evidence="1 2" key="1">
    <citation type="submission" date="2020-08" db="EMBL/GenBank/DDBJ databases">
        <title>Genome public.</title>
        <authorList>
            <person name="Liu C."/>
            <person name="Sun Q."/>
        </authorList>
    </citation>
    <scope>NUCLEOTIDE SEQUENCE [LARGE SCALE GENOMIC DNA]</scope>
    <source>
        <strain evidence="1 2">BX2</strain>
    </source>
</reference>
<proteinExistence type="predicted"/>
<keyword evidence="2" id="KW-1185">Reference proteome</keyword>
<organism evidence="1 2">
    <name type="scientific">Parabacteroides segnis</name>
    <dbReference type="NCBI Taxonomy" id="2763058"/>
    <lineage>
        <taxon>Bacteria</taxon>
        <taxon>Pseudomonadati</taxon>
        <taxon>Bacteroidota</taxon>
        <taxon>Bacteroidia</taxon>
        <taxon>Bacteroidales</taxon>
        <taxon>Tannerellaceae</taxon>
        <taxon>Parabacteroides</taxon>
    </lineage>
</organism>
<dbReference type="Proteomes" id="UP000644010">
    <property type="component" value="Unassembled WGS sequence"/>
</dbReference>
<dbReference type="EMBL" id="JACOOI010000012">
    <property type="protein sequence ID" value="MBC5643675.1"/>
    <property type="molecule type" value="Genomic_DNA"/>
</dbReference>
<gene>
    <name evidence="1" type="ORF">H8S77_12340</name>
</gene>
<protein>
    <recommendedName>
        <fullName evidence="3">GNAT family N-acetyltransferase</fullName>
    </recommendedName>
</protein>
<accession>A0ABR7E1M6</accession>